<evidence type="ECO:0000256" key="1">
    <source>
        <dbReference type="ARBA" id="ARBA00022603"/>
    </source>
</evidence>
<gene>
    <name evidence="8" type="ORF">CANCADRAFT_2092</name>
</gene>
<keyword evidence="3" id="KW-0949">S-adenosyl-L-methionine</keyword>
<dbReference type="InterPro" id="IPR046341">
    <property type="entry name" value="SET_dom_sf"/>
</dbReference>
<dbReference type="Gene3D" id="1.10.220.160">
    <property type="match status" value="1"/>
</dbReference>
<evidence type="ECO:0000256" key="3">
    <source>
        <dbReference type="ARBA" id="ARBA00022691"/>
    </source>
</evidence>
<dbReference type="PROSITE" id="PS50280">
    <property type="entry name" value="SET"/>
    <property type="match status" value="1"/>
</dbReference>
<dbReference type="EMBL" id="KV453842">
    <property type="protein sequence ID" value="ODV90364.1"/>
    <property type="molecule type" value="Genomic_DNA"/>
</dbReference>
<dbReference type="SUPFAM" id="SSF82199">
    <property type="entry name" value="SET domain"/>
    <property type="match status" value="1"/>
</dbReference>
<keyword evidence="1" id="KW-0489">Methyltransferase</keyword>
<reference evidence="9" key="1">
    <citation type="submission" date="2016-02" db="EMBL/GenBank/DDBJ databases">
        <title>Comparative genomics of biotechnologically important yeasts.</title>
        <authorList>
            <consortium name="DOE Joint Genome Institute"/>
            <person name="Riley R."/>
            <person name="Haridas S."/>
            <person name="Wolfe K.H."/>
            <person name="Lopes M.R."/>
            <person name="Hittinger C.T."/>
            <person name="Goker M."/>
            <person name="Salamov A."/>
            <person name="Wisecaver J."/>
            <person name="Long T.M."/>
            <person name="Aerts A.L."/>
            <person name="Barry K."/>
            <person name="Choi C."/>
            <person name="Clum A."/>
            <person name="Coughlan A.Y."/>
            <person name="Deshpande S."/>
            <person name="Douglass A.P."/>
            <person name="Hanson S.J."/>
            <person name="Klenk H.-P."/>
            <person name="Labutti K."/>
            <person name="Lapidus A."/>
            <person name="Lindquist E."/>
            <person name="Lipzen A."/>
            <person name="Meier-Kolthoff J.P."/>
            <person name="Ohm R.A."/>
            <person name="Otillar R.P."/>
            <person name="Pangilinan J."/>
            <person name="Peng Y."/>
            <person name="Rokas A."/>
            <person name="Rosa C.A."/>
            <person name="Scheuner C."/>
            <person name="Sibirny A.A."/>
            <person name="Slot J.C."/>
            <person name="Stielow J.B."/>
            <person name="Sun H."/>
            <person name="Kurtzman C.P."/>
            <person name="Blackwell M."/>
            <person name="Jeffries T.W."/>
            <person name="Grigoriev I.V."/>
        </authorList>
    </citation>
    <scope>NUCLEOTIDE SEQUENCE [LARGE SCALE GENOMIC DNA]</scope>
    <source>
        <strain evidence="9">NRRL Y-17796</strain>
    </source>
</reference>
<dbReference type="OrthoDB" id="438641at2759"/>
<evidence type="ECO:0000313" key="9">
    <source>
        <dbReference type="Proteomes" id="UP000095023"/>
    </source>
</evidence>
<feature type="domain" description="SET" evidence="7">
    <location>
        <begin position="74"/>
        <end position="350"/>
    </location>
</feature>
<accession>A0A1E4TF29</accession>
<dbReference type="InterPro" id="IPR001214">
    <property type="entry name" value="SET_dom"/>
</dbReference>
<dbReference type="GO" id="GO:0032259">
    <property type="term" value="P:methylation"/>
    <property type="evidence" value="ECO:0007669"/>
    <property type="project" value="UniProtKB-KW"/>
</dbReference>
<evidence type="ECO:0000256" key="2">
    <source>
        <dbReference type="ARBA" id="ARBA00022679"/>
    </source>
</evidence>
<sequence length="422" mass="47380">MDRISPSDREVLSCIMSIQSRQMLGLNKLHSKIKEDHTDWSISLSRVKHLVRKQVAIDEAKRTLQGALNDLCAPGLCVRDADGVGPRSVAIYAEKPLAAGTKLWSEPPLVLVNGTCDISTWNGEARSRICSYCHDFIFRKQTAKIDTVQTCKDGDGAWCTVKCKRKDYLHTPLRHSVKEQWTEFELMMREKQGNTTGTFSWDQYYSWARILLTALFNQTVTEHLRAFEHLVPSLVDMKLETDEECESIRIMLTSIVDAIADSNGMIDKERIAAYLTETGFIRGLLLVKLCKVSIPETAGPDGGSLLRITPLAAHSCDPNAEILVTRRQDPIKVIAKRAIDAGEVITLNYLGEFTAPERVARLREEYNFECQCKRCTTEAAGLIYDRDAIELAEAEAEAARAQLAAKPRRKSVRFNDEVTICV</sequence>
<organism evidence="8 9">
    <name type="scientific">Tortispora caseinolytica NRRL Y-17796</name>
    <dbReference type="NCBI Taxonomy" id="767744"/>
    <lineage>
        <taxon>Eukaryota</taxon>
        <taxon>Fungi</taxon>
        <taxon>Dikarya</taxon>
        <taxon>Ascomycota</taxon>
        <taxon>Saccharomycotina</taxon>
        <taxon>Trigonopsidomycetes</taxon>
        <taxon>Trigonopsidales</taxon>
        <taxon>Trigonopsidaceae</taxon>
        <taxon>Tortispora</taxon>
    </lineage>
</organism>
<comment type="catalytic activity">
    <reaction evidence="6">
        <text>L-lysyl-[histone] + S-adenosyl-L-methionine = N(6)-methyl-L-lysyl-[histone] + S-adenosyl-L-homocysteine + H(+)</text>
        <dbReference type="Rhea" id="RHEA:10024"/>
        <dbReference type="Rhea" id="RHEA-COMP:9845"/>
        <dbReference type="Rhea" id="RHEA-COMP:9846"/>
        <dbReference type="ChEBI" id="CHEBI:15378"/>
        <dbReference type="ChEBI" id="CHEBI:29969"/>
        <dbReference type="ChEBI" id="CHEBI:57856"/>
        <dbReference type="ChEBI" id="CHEBI:59789"/>
        <dbReference type="ChEBI" id="CHEBI:61929"/>
    </reaction>
    <physiologicalReaction direction="left-to-right" evidence="6">
        <dbReference type="Rhea" id="RHEA:10025"/>
    </physiologicalReaction>
</comment>
<dbReference type="Gene3D" id="2.170.270.10">
    <property type="entry name" value="SET domain"/>
    <property type="match status" value="1"/>
</dbReference>
<evidence type="ECO:0000259" key="7">
    <source>
        <dbReference type="PROSITE" id="PS50280"/>
    </source>
</evidence>
<dbReference type="CDD" id="cd20071">
    <property type="entry name" value="SET_SMYD"/>
    <property type="match status" value="1"/>
</dbReference>
<dbReference type="GO" id="GO:0045814">
    <property type="term" value="P:negative regulation of gene expression, epigenetic"/>
    <property type="evidence" value="ECO:0007669"/>
    <property type="project" value="TreeGrafter"/>
</dbReference>
<keyword evidence="9" id="KW-1185">Reference proteome</keyword>
<name>A0A1E4TF29_9ASCO</name>
<dbReference type="AlphaFoldDB" id="A0A1E4TF29"/>
<evidence type="ECO:0000256" key="4">
    <source>
        <dbReference type="ARBA" id="ARBA00042380"/>
    </source>
</evidence>
<dbReference type="PANTHER" id="PTHR46402">
    <property type="entry name" value="SET AND MYND DOMAIN-CONTAINING PROTEIN 5"/>
    <property type="match status" value="1"/>
</dbReference>
<evidence type="ECO:0000256" key="6">
    <source>
        <dbReference type="ARBA" id="ARBA00048619"/>
    </source>
</evidence>
<dbReference type="Proteomes" id="UP000095023">
    <property type="component" value="Unassembled WGS sequence"/>
</dbReference>
<dbReference type="Pfam" id="PF00856">
    <property type="entry name" value="SET"/>
    <property type="match status" value="1"/>
</dbReference>
<dbReference type="Gene3D" id="6.10.140.2220">
    <property type="match status" value="1"/>
</dbReference>
<evidence type="ECO:0000313" key="8">
    <source>
        <dbReference type="EMBL" id="ODV90364.1"/>
    </source>
</evidence>
<keyword evidence="2" id="KW-0808">Transferase</keyword>
<evidence type="ECO:0000256" key="5">
    <source>
        <dbReference type="ARBA" id="ARBA00044528"/>
    </source>
</evidence>
<proteinExistence type="predicted"/>
<protein>
    <recommendedName>
        <fullName evidence="5">Histone-lysine N-methyltransferase SET5</fullName>
    </recommendedName>
    <alternativeName>
        <fullName evidence="4">SET domain-containing protein 5</fullName>
    </alternativeName>
</protein>
<dbReference type="PANTHER" id="PTHR46402:SF2">
    <property type="entry name" value="HISTONE-LYSINE N-TRIMETHYLTRANSFERASE SMYD5"/>
    <property type="match status" value="1"/>
</dbReference>
<dbReference type="GO" id="GO:0042799">
    <property type="term" value="F:histone H4K20 methyltransferase activity"/>
    <property type="evidence" value="ECO:0007669"/>
    <property type="project" value="TreeGrafter"/>
</dbReference>